<comment type="caution">
    <text evidence="2">The sequence shown here is derived from an EMBL/GenBank/DDBJ whole genome shotgun (WGS) entry which is preliminary data.</text>
</comment>
<sequence length="221" mass="22854">MPRQRSGDTLLGASRVRAEERGGPSGFADRQEAAVRARIDAPSRAVGGELVPAEDFATKTLPAILDTLVNPDAVAADASRDRLDLAKNAGSLELALDTADTIQAGDALERMLAHQMATTHVLAMKAAAVMGQQLDIADRTMGTAKQAACVEAARMAGAVARLNGSFQAGMQTLQRVRAGGQQTVVVQHNYVSEGGQAVIGGQQQMGGGGAPRRKRGGRGAS</sequence>
<dbReference type="EMBL" id="JAUFPT010000003">
    <property type="protein sequence ID" value="MDN3569286.1"/>
    <property type="molecule type" value="Genomic_DNA"/>
</dbReference>
<organism evidence="2 3">
    <name type="scientific">Methylobacterium longum</name>
    <dbReference type="NCBI Taxonomy" id="767694"/>
    <lineage>
        <taxon>Bacteria</taxon>
        <taxon>Pseudomonadati</taxon>
        <taxon>Pseudomonadota</taxon>
        <taxon>Alphaproteobacteria</taxon>
        <taxon>Hyphomicrobiales</taxon>
        <taxon>Methylobacteriaceae</taxon>
        <taxon>Methylobacterium</taxon>
    </lineage>
</organism>
<dbReference type="Proteomes" id="UP001244297">
    <property type="component" value="Unassembled WGS sequence"/>
</dbReference>
<name>A0ABT8AHJ6_9HYPH</name>
<feature type="region of interest" description="Disordered" evidence="1">
    <location>
        <begin position="200"/>
        <end position="221"/>
    </location>
</feature>
<evidence type="ECO:0000313" key="3">
    <source>
        <dbReference type="Proteomes" id="UP001244297"/>
    </source>
</evidence>
<feature type="compositionally biased region" description="Basic residues" evidence="1">
    <location>
        <begin position="211"/>
        <end position="221"/>
    </location>
</feature>
<gene>
    <name evidence="2" type="ORF">QWZ18_01450</name>
</gene>
<feature type="region of interest" description="Disordered" evidence="1">
    <location>
        <begin position="1"/>
        <end position="32"/>
    </location>
</feature>
<accession>A0ABT8AHJ6</accession>
<evidence type="ECO:0000313" key="2">
    <source>
        <dbReference type="EMBL" id="MDN3569286.1"/>
    </source>
</evidence>
<proteinExistence type="predicted"/>
<dbReference type="RefSeq" id="WP_238293643.1">
    <property type="nucleotide sequence ID" value="NZ_BPQS01000074.1"/>
</dbReference>
<protein>
    <submittedName>
        <fullName evidence="2">Uncharacterized protein</fullName>
    </submittedName>
</protein>
<reference evidence="3" key="1">
    <citation type="journal article" date="2019" name="Int. J. Syst. Evol. Microbiol.">
        <title>The Global Catalogue of Microorganisms (GCM) 10K type strain sequencing project: providing services to taxonomists for standard genome sequencing and annotation.</title>
        <authorList>
            <consortium name="The Broad Institute Genomics Platform"/>
            <consortium name="The Broad Institute Genome Sequencing Center for Infectious Disease"/>
            <person name="Wu L."/>
            <person name="Ma J."/>
        </authorList>
    </citation>
    <scope>NUCLEOTIDE SEQUENCE [LARGE SCALE GENOMIC DNA]</scope>
    <source>
        <strain evidence="3">CECT 7806</strain>
    </source>
</reference>
<keyword evidence="3" id="KW-1185">Reference proteome</keyword>
<evidence type="ECO:0000256" key="1">
    <source>
        <dbReference type="SAM" id="MobiDB-lite"/>
    </source>
</evidence>